<proteinExistence type="predicted"/>
<keyword evidence="2" id="KW-1185">Reference proteome</keyword>
<dbReference type="Proteomes" id="UP001651158">
    <property type="component" value="Unassembled WGS sequence"/>
</dbReference>
<comment type="caution">
    <text evidence="1">The sequence shown here is derived from an EMBL/GenBank/DDBJ whole genome shotgun (WGS) entry which is preliminary data.</text>
</comment>
<name>A0ABR4PZP9_9CEST</name>
<protein>
    <submittedName>
        <fullName evidence="1">Sorting nexin-3</fullName>
    </submittedName>
</protein>
<gene>
    <name evidence="1" type="ORF">TcWFU_004443</name>
</gene>
<evidence type="ECO:0000313" key="2">
    <source>
        <dbReference type="Proteomes" id="UP001651158"/>
    </source>
</evidence>
<accession>A0ABR4PZP9</accession>
<reference evidence="1 2" key="1">
    <citation type="journal article" date="2022" name="Front. Cell. Infect. Microbiol.">
        <title>The Genomes of Two Strains of Taenia crassiceps the Animal Model for the Study of Human Cysticercosis.</title>
        <authorList>
            <person name="Bobes R.J."/>
            <person name="Estrada K."/>
            <person name="Rios-Valencia D.G."/>
            <person name="Calderon-Gallegos A."/>
            <person name="de la Torre P."/>
            <person name="Carrero J.C."/>
            <person name="Sanchez-Flores A."/>
            <person name="Laclette J.P."/>
        </authorList>
    </citation>
    <scope>NUCLEOTIDE SEQUENCE [LARGE SCALE GENOMIC DNA]</scope>
    <source>
        <strain evidence="1">WFUcys</strain>
    </source>
</reference>
<organism evidence="1 2">
    <name type="scientific">Taenia crassiceps</name>
    <dbReference type="NCBI Taxonomy" id="6207"/>
    <lineage>
        <taxon>Eukaryota</taxon>
        <taxon>Metazoa</taxon>
        <taxon>Spiralia</taxon>
        <taxon>Lophotrochozoa</taxon>
        <taxon>Platyhelminthes</taxon>
        <taxon>Cestoda</taxon>
        <taxon>Eucestoda</taxon>
        <taxon>Cyclophyllidea</taxon>
        <taxon>Taeniidae</taxon>
        <taxon>Taenia</taxon>
    </lineage>
</organism>
<dbReference type="EMBL" id="JAKROA010000023">
    <property type="protein sequence ID" value="KAL5102840.1"/>
    <property type="molecule type" value="Genomic_DNA"/>
</dbReference>
<evidence type="ECO:0000313" key="1">
    <source>
        <dbReference type="EMBL" id="KAL5102840.1"/>
    </source>
</evidence>
<sequence>MASATQRLETKQQTLEDAYSPPANFLEIDVCNPQSRASAGGIGTSTGCVVNWIAKAKSLFPNFLVRRGKDKFPSALMTDSLTVVSLRQGGKGWKSSSTRLRVIHWYKVKSAFTCFFKAT</sequence>